<dbReference type="AlphaFoldDB" id="A0A9W6W3X9"/>
<dbReference type="Proteomes" id="UP001165079">
    <property type="component" value="Unassembled WGS sequence"/>
</dbReference>
<comment type="caution">
    <text evidence="1">The sequence shown here is derived from an EMBL/GenBank/DDBJ whole genome shotgun (WGS) entry which is preliminary data.</text>
</comment>
<evidence type="ECO:0000313" key="1">
    <source>
        <dbReference type="EMBL" id="GLZ78652.1"/>
    </source>
</evidence>
<dbReference type="EMBL" id="BSTX01000002">
    <property type="protein sequence ID" value="GLZ78652.1"/>
    <property type="molecule type" value="Genomic_DNA"/>
</dbReference>
<proteinExistence type="predicted"/>
<reference evidence="1" key="1">
    <citation type="submission" date="2023-03" db="EMBL/GenBank/DDBJ databases">
        <title>Actinorhabdospora filicis NBRC 111898.</title>
        <authorList>
            <person name="Ichikawa N."/>
            <person name="Sato H."/>
            <person name="Tonouchi N."/>
        </authorList>
    </citation>
    <scope>NUCLEOTIDE SEQUENCE</scope>
    <source>
        <strain evidence="1">NBRC 111898</strain>
    </source>
</reference>
<name>A0A9W6W3X9_9ACTN</name>
<sequence length="150" mass="16799">MTLTQVARDYAHVPKHARATGVLPGTALKWYEMAPPGAVFTPEQTELAQKTVLGLDVTGELGFVIHHRCGAGHLLLTCTWRENNELWETVHEDSTGEYRPVERAGHLPTYCVWEMGVVAFEARAWTRYLTSAREEADRAGYLAARFEGEV</sequence>
<gene>
    <name evidence="1" type="ORF">Afil01_34590</name>
</gene>
<organism evidence="1 2">
    <name type="scientific">Actinorhabdospora filicis</name>
    <dbReference type="NCBI Taxonomy" id="1785913"/>
    <lineage>
        <taxon>Bacteria</taxon>
        <taxon>Bacillati</taxon>
        <taxon>Actinomycetota</taxon>
        <taxon>Actinomycetes</taxon>
        <taxon>Micromonosporales</taxon>
        <taxon>Micromonosporaceae</taxon>
        <taxon>Actinorhabdospora</taxon>
    </lineage>
</organism>
<dbReference type="RefSeq" id="WP_285663802.1">
    <property type="nucleotide sequence ID" value="NZ_BSTX01000002.1"/>
</dbReference>
<keyword evidence="2" id="KW-1185">Reference proteome</keyword>
<accession>A0A9W6W3X9</accession>
<evidence type="ECO:0000313" key="2">
    <source>
        <dbReference type="Proteomes" id="UP001165079"/>
    </source>
</evidence>
<protein>
    <submittedName>
        <fullName evidence="1">Uncharacterized protein</fullName>
    </submittedName>
</protein>